<protein>
    <submittedName>
        <fullName evidence="2">Uncharacterized protein</fullName>
    </submittedName>
</protein>
<gene>
    <name evidence="2" type="ORF">BC739_008108</name>
</gene>
<sequence>MLIRHLPKESALVRELYGDQAEWGLGEHLLAAAVDQLAIGNWLFVSANSAEDADRPPRPDPLPRPGIDPVPDRERSATPEEIGAFFSTL</sequence>
<name>A0ABR6BW75_9PSEU</name>
<dbReference type="Proteomes" id="UP000517916">
    <property type="component" value="Unassembled WGS sequence"/>
</dbReference>
<accession>A0ABR6BW75</accession>
<keyword evidence="3" id="KW-1185">Reference proteome</keyword>
<feature type="compositionally biased region" description="Pro residues" evidence="1">
    <location>
        <begin position="59"/>
        <end position="68"/>
    </location>
</feature>
<proteinExistence type="predicted"/>
<feature type="region of interest" description="Disordered" evidence="1">
    <location>
        <begin position="49"/>
        <end position="79"/>
    </location>
</feature>
<dbReference type="RefSeq" id="WP_182840104.1">
    <property type="nucleotide sequence ID" value="NZ_BAAABQ010000018.1"/>
</dbReference>
<evidence type="ECO:0000313" key="2">
    <source>
        <dbReference type="EMBL" id="MBA8930861.1"/>
    </source>
</evidence>
<evidence type="ECO:0000256" key="1">
    <source>
        <dbReference type="SAM" id="MobiDB-lite"/>
    </source>
</evidence>
<comment type="caution">
    <text evidence="2">The sequence shown here is derived from an EMBL/GenBank/DDBJ whole genome shotgun (WGS) entry which is preliminary data.</text>
</comment>
<reference evidence="2 3" key="1">
    <citation type="submission" date="2020-08" db="EMBL/GenBank/DDBJ databases">
        <title>Genomic Encyclopedia of Archaeal and Bacterial Type Strains, Phase II (KMG-II): from individual species to whole genera.</title>
        <authorList>
            <person name="Goeker M."/>
        </authorList>
    </citation>
    <scope>NUCLEOTIDE SEQUENCE [LARGE SCALE GENOMIC DNA]</scope>
    <source>
        <strain evidence="2 3">DSM 43850</strain>
    </source>
</reference>
<evidence type="ECO:0000313" key="3">
    <source>
        <dbReference type="Proteomes" id="UP000517916"/>
    </source>
</evidence>
<dbReference type="EMBL" id="JACJID010000007">
    <property type="protein sequence ID" value="MBA8930861.1"/>
    <property type="molecule type" value="Genomic_DNA"/>
</dbReference>
<organism evidence="2 3">
    <name type="scientific">Kutzneria viridogrisea</name>
    <dbReference type="NCBI Taxonomy" id="47990"/>
    <lineage>
        <taxon>Bacteria</taxon>
        <taxon>Bacillati</taxon>
        <taxon>Actinomycetota</taxon>
        <taxon>Actinomycetes</taxon>
        <taxon>Pseudonocardiales</taxon>
        <taxon>Pseudonocardiaceae</taxon>
        <taxon>Kutzneria</taxon>
    </lineage>
</organism>